<proteinExistence type="inferred from homology"/>
<dbReference type="GO" id="GO:0034599">
    <property type="term" value="P:cellular response to oxidative stress"/>
    <property type="evidence" value="ECO:0007669"/>
    <property type="project" value="EnsemblFungi"/>
</dbReference>
<feature type="region of interest" description="Disordered" evidence="2">
    <location>
        <begin position="430"/>
        <end position="481"/>
    </location>
</feature>
<evidence type="ECO:0008006" key="5">
    <source>
        <dbReference type="Google" id="ProtNLM"/>
    </source>
</evidence>
<dbReference type="GO" id="GO:0030688">
    <property type="term" value="C:preribosome, small subunit precursor"/>
    <property type="evidence" value="ECO:0007669"/>
    <property type="project" value="EnsemblFungi"/>
</dbReference>
<evidence type="ECO:0000256" key="1">
    <source>
        <dbReference type="ARBA" id="ARBA00009078"/>
    </source>
</evidence>
<name>G8C155_TETPH</name>
<dbReference type="HOGENOM" id="CLU_028555_1_0_1"/>
<feature type="compositionally biased region" description="Basic residues" evidence="2">
    <location>
        <begin position="330"/>
        <end position="346"/>
    </location>
</feature>
<evidence type="ECO:0000313" key="4">
    <source>
        <dbReference type="Proteomes" id="UP000005666"/>
    </source>
</evidence>
<reference evidence="3 4" key="1">
    <citation type="journal article" date="2011" name="Proc. Natl. Acad. Sci. U.S.A.">
        <title>Evolutionary erosion of yeast sex chromosomes by mating-type switching accidents.</title>
        <authorList>
            <person name="Gordon J.L."/>
            <person name="Armisen D."/>
            <person name="Proux-Wera E."/>
            <person name="Oheigeartaigh S.S."/>
            <person name="Byrne K.P."/>
            <person name="Wolfe K.H."/>
        </authorList>
    </citation>
    <scope>NUCLEOTIDE SEQUENCE [LARGE SCALE GENOMIC DNA]</scope>
    <source>
        <strain evidence="4">ATCC 24235 / CBS 4417 / NBRC 1672 / NRRL Y-8282 / UCD 70-5</strain>
    </source>
</reference>
<dbReference type="InterPro" id="IPR007307">
    <property type="entry name" value="Ltv1"/>
</dbReference>
<dbReference type="PANTHER" id="PTHR21531:SF0">
    <property type="entry name" value="PROTEIN LTV1 HOMOLOG"/>
    <property type="match status" value="1"/>
</dbReference>
<keyword evidence="4" id="KW-1185">Reference proteome</keyword>
<dbReference type="GO" id="GO:0032040">
    <property type="term" value="C:small-subunit processome"/>
    <property type="evidence" value="ECO:0007669"/>
    <property type="project" value="EnsemblFungi"/>
</dbReference>
<feature type="region of interest" description="Disordered" evidence="2">
    <location>
        <begin position="291"/>
        <end position="354"/>
    </location>
</feature>
<sequence>MSKKFDKKSSQRYVVVHRPHDDPHFYDEDASKHILVPVTNPNERHGKGKGVDVSALPSLMGASKKKPSVDLANDHVGEAALYGITFDDSKYDYTQHLKPIGLDPANSVFIPSKDEAKEVPKKNIEDLFVEPSYRSTSDVAPVAVFQRGVATQEYLKHQEDAANEISGFRPDLDPSLREILEALDDEAYVVNEDVDVTEAIKKKGADAKKLEQQLAVEQDDDFFSELLAGGEAEDEEDVANEWDIDAEMNAYEDEHYQAELAQFDDINNLEDLQEMHYQADVMRFQKDRKHNEDLSGDELSQDDLESVDPQDEVEEEDGDFVGALPDFSKTKKVSGSKKRKDRHKKGAMSDISGFSMSSSAIARTEVMTVLDDHYDTIITGYDNYEEEQELDEEETTQPFDMEAERGDFESMLDDFLDNYELDNSGRKLVKKSAERDRLKEAADEVSKGKLSMRRKREQKKNQNQKPNGLAGLSNSLNGLHL</sequence>
<feature type="compositionally biased region" description="Low complexity" evidence="2">
    <location>
        <begin position="461"/>
        <end position="481"/>
    </location>
</feature>
<feature type="compositionally biased region" description="Acidic residues" evidence="2">
    <location>
        <begin position="383"/>
        <end position="395"/>
    </location>
</feature>
<dbReference type="AlphaFoldDB" id="G8C155"/>
<feature type="compositionally biased region" description="Acidic residues" evidence="2">
    <location>
        <begin position="294"/>
        <end position="319"/>
    </location>
</feature>
<dbReference type="GO" id="GO:0000056">
    <property type="term" value="P:ribosomal small subunit export from nucleus"/>
    <property type="evidence" value="ECO:0007669"/>
    <property type="project" value="EnsemblFungi"/>
</dbReference>
<protein>
    <recommendedName>
        <fullName evidence="5">Low temperature viability protein</fullName>
    </recommendedName>
</protein>
<dbReference type="Pfam" id="PF04180">
    <property type="entry name" value="LTV"/>
    <property type="match status" value="1"/>
</dbReference>
<dbReference type="OMA" id="TAQHFTL"/>
<dbReference type="OrthoDB" id="5852896at2759"/>
<dbReference type="RefSeq" id="XP_003688317.1">
    <property type="nucleotide sequence ID" value="XM_003688269.1"/>
</dbReference>
<dbReference type="GO" id="GO:0006970">
    <property type="term" value="P:response to osmotic stress"/>
    <property type="evidence" value="ECO:0007669"/>
    <property type="project" value="EnsemblFungi"/>
</dbReference>
<dbReference type="GO" id="GO:0032456">
    <property type="term" value="P:endocytic recycling"/>
    <property type="evidence" value="ECO:0007669"/>
    <property type="project" value="EnsemblFungi"/>
</dbReference>
<dbReference type="GO" id="GO:0042274">
    <property type="term" value="P:ribosomal small subunit biogenesis"/>
    <property type="evidence" value="ECO:0007669"/>
    <property type="project" value="EnsemblFungi"/>
</dbReference>
<evidence type="ECO:0000256" key="2">
    <source>
        <dbReference type="SAM" id="MobiDB-lite"/>
    </source>
</evidence>
<dbReference type="GO" id="GO:1904669">
    <property type="term" value="P:ATP export"/>
    <property type="evidence" value="ECO:0007669"/>
    <property type="project" value="EnsemblFungi"/>
</dbReference>
<dbReference type="GO" id="GO:0031902">
    <property type="term" value="C:late endosome membrane"/>
    <property type="evidence" value="ECO:0007669"/>
    <property type="project" value="EnsemblFungi"/>
</dbReference>
<feature type="compositionally biased region" description="Basic and acidic residues" evidence="2">
    <location>
        <begin position="431"/>
        <end position="447"/>
    </location>
</feature>
<comment type="similarity">
    <text evidence="1">Belongs to the LTV1 family.</text>
</comment>
<dbReference type="PANTHER" id="PTHR21531">
    <property type="entry name" value="LOW-TEMPERATURE VIABILITY PROTEIN LTV1-RELATED"/>
    <property type="match status" value="1"/>
</dbReference>
<dbReference type="Proteomes" id="UP000005666">
    <property type="component" value="Chromosome 14"/>
</dbReference>
<dbReference type="KEGG" id="tpf:TPHA_0N01020"/>
<organism evidence="3 4">
    <name type="scientific">Tetrapisispora phaffii (strain ATCC 24235 / CBS 4417 / NBRC 1672 / NRRL Y-8282 / UCD 70-5)</name>
    <name type="common">Yeast</name>
    <name type="synonym">Fabospora phaffii</name>
    <dbReference type="NCBI Taxonomy" id="1071381"/>
    <lineage>
        <taxon>Eukaryota</taxon>
        <taxon>Fungi</taxon>
        <taxon>Dikarya</taxon>
        <taxon>Ascomycota</taxon>
        <taxon>Saccharomycotina</taxon>
        <taxon>Saccharomycetes</taxon>
        <taxon>Saccharomycetales</taxon>
        <taxon>Saccharomycetaceae</taxon>
        <taxon>Tetrapisispora</taxon>
    </lineage>
</organism>
<dbReference type="EMBL" id="HE612869">
    <property type="protein sequence ID" value="CCE65883.1"/>
    <property type="molecule type" value="Genomic_DNA"/>
</dbReference>
<dbReference type="GO" id="GO:0071986">
    <property type="term" value="C:Ragulator complex"/>
    <property type="evidence" value="ECO:0007669"/>
    <property type="project" value="EnsemblFungi"/>
</dbReference>
<evidence type="ECO:0000313" key="3">
    <source>
        <dbReference type="EMBL" id="CCE65883.1"/>
    </source>
</evidence>
<dbReference type="eggNOG" id="KOG2637">
    <property type="taxonomic scope" value="Eukaryota"/>
</dbReference>
<gene>
    <name evidence="3" type="primary">TPHA0N01020</name>
    <name evidence="3" type="ordered locus">TPHA_0N01020</name>
</gene>
<dbReference type="STRING" id="1071381.G8C155"/>
<accession>G8C155</accession>
<dbReference type="GO" id="GO:0005829">
    <property type="term" value="C:cytosol"/>
    <property type="evidence" value="ECO:0007669"/>
    <property type="project" value="TreeGrafter"/>
</dbReference>
<feature type="region of interest" description="Disordered" evidence="2">
    <location>
        <begin position="383"/>
        <end position="404"/>
    </location>
</feature>
<dbReference type="GeneID" id="11530539"/>